<dbReference type="Proteomes" id="UP000501387">
    <property type="component" value="Chromosome"/>
</dbReference>
<organism evidence="1 2">
    <name type="scientific">Leucobacter insecticola</name>
    <dbReference type="NCBI Taxonomy" id="2714934"/>
    <lineage>
        <taxon>Bacteria</taxon>
        <taxon>Bacillati</taxon>
        <taxon>Actinomycetota</taxon>
        <taxon>Actinomycetes</taxon>
        <taxon>Micrococcales</taxon>
        <taxon>Microbacteriaceae</taxon>
        <taxon>Leucobacter</taxon>
    </lineage>
</organism>
<gene>
    <name evidence="1" type="ORF">G7067_06780</name>
</gene>
<proteinExistence type="predicted"/>
<keyword evidence="2" id="KW-1185">Reference proteome</keyword>
<accession>A0A6G8FIL3</accession>
<dbReference type="EMBL" id="CP049934">
    <property type="protein sequence ID" value="QIM16191.1"/>
    <property type="molecule type" value="Genomic_DNA"/>
</dbReference>
<dbReference type="AlphaFoldDB" id="A0A6G8FIL3"/>
<dbReference type="RefSeq" id="WP_166322969.1">
    <property type="nucleotide sequence ID" value="NZ_CP049934.1"/>
</dbReference>
<reference evidence="1 2" key="1">
    <citation type="submission" date="2020-03" db="EMBL/GenBank/DDBJ databases">
        <title>Leucobacter sp. nov., isolated from beetles.</title>
        <authorList>
            <person name="Hyun D.-W."/>
            <person name="Bae J.-W."/>
        </authorList>
    </citation>
    <scope>NUCLEOTIDE SEQUENCE [LARGE SCALE GENOMIC DNA]</scope>
    <source>
        <strain evidence="1 2">HDW9B</strain>
    </source>
</reference>
<evidence type="ECO:0000313" key="2">
    <source>
        <dbReference type="Proteomes" id="UP000501387"/>
    </source>
</evidence>
<dbReference type="KEGG" id="lins:G7067_06780"/>
<sequence>MRTTLRIEAPLLEAAKRNAARRQETLGEYVEEALRVYIAAQGSPAEVVDLPVFHGGGVKSGIDATSNRDLYDVLDEADAVDGLDAHEAAS</sequence>
<name>A0A6G8FIL3_9MICO</name>
<protein>
    <submittedName>
        <fullName evidence="1">Antitoxin</fullName>
    </submittedName>
</protein>
<evidence type="ECO:0000313" key="1">
    <source>
        <dbReference type="EMBL" id="QIM16191.1"/>
    </source>
</evidence>